<protein>
    <submittedName>
        <fullName evidence="1">Uncharacterized protein</fullName>
    </submittedName>
</protein>
<reference evidence="1" key="1">
    <citation type="submission" date="2019-08" db="EMBL/GenBank/DDBJ databases">
        <authorList>
            <person name="Kucharzyk K."/>
            <person name="Murdoch R.W."/>
            <person name="Higgins S."/>
            <person name="Loffler F."/>
        </authorList>
    </citation>
    <scope>NUCLEOTIDE SEQUENCE</scope>
</reference>
<proteinExistence type="predicted"/>
<organism evidence="1">
    <name type="scientific">bioreactor metagenome</name>
    <dbReference type="NCBI Taxonomy" id="1076179"/>
    <lineage>
        <taxon>unclassified sequences</taxon>
        <taxon>metagenomes</taxon>
        <taxon>ecological metagenomes</taxon>
    </lineage>
</organism>
<gene>
    <name evidence="1" type="ORF">SDC9_106228</name>
</gene>
<comment type="caution">
    <text evidence="1">The sequence shown here is derived from an EMBL/GenBank/DDBJ whole genome shotgun (WGS) entry which is preliminary data.</text>
</comment>
<accession>A0A645B2T3</accession>
<sequence length="120" mass="13435">MRVVIAVVFNRFVIKCHICLADAGANIRNRAILHKPVERSRILIAGGDDRKCSGGIRIVSVMVDPGSFVQVVFPVARNSVCRHMGMTEHNHIHFFLRIIQILRLCLPEKILPVQGSGDRL</sequence>
<name>A0A645B2T3_9ZZZZ</name>
<dbReference type="AlphaFoldDB" id="A0A645B2T3"/>
<dbReference type="EMBL" id="VSSQ01017266">
    <property type="protein sequence ID" value="MPM59386.1"/>
    <property type="molecule type" value="Genomic_DNA"/>
</dbReference>
<evidence type="ECO:0000313" key="1">
    <source>
        <dbReference type="EMBL" id="MPM59386.1"/>
    </source>
</evidence>